<reference evidence="4 5" key="1">
    <citation type="submission" date="2019-10" db="EMBL/GenBank/DDBJ databases">
        <title>Alcanivorax sp.PA15-N-34 draft genome sequence.</title>
        <authorList>
            <person name="Liao X."/>
            <person name="Shao Z."/>
        </authorList>
    </citation>
    <scope>NUCLEOTIDE SEQUENCE [LARGE SCALE GENOMIC DNA]</scope>
    <source>
        <strain evidence="4 5">PA15-N-34</strain>
    </source>
</reference>
<feature type="region of interest" description="Disordered" evidence="1">
    <location>
        <begin position="51"/>
        <end position="122"/>
    </location>
</feature>
<feature type="compositionally biased region" description="Basic residues" evidence="1">
    <location>
        <begin position="55"/>
        <end position="64"/>
    </location>
</feature>
<name>A0A6N7LTB5_9GAMM</name>
<dbReference type="AlphaFoldDB" id="A0A6N7LTB5"/>
<evidence type="ECO:0000259" key="3">
    <source>
        <dbReference type="Pfam" id="PF01471"/>
    </source>
</evidence>
<keyword evidence="2" id="KW-0732">Signal</keyword>
<feature type="domain" description="Peptidoglycan binding-like" evidence="3">
    <location>
        <begin position="133"/>
        <end position="185"/>
    </location>
</feature>
<protein>
    <submittedName>
        <fullName evidence="4">His-Xaa-Ser repeat protein HxsA</fullName>
    </submittedName>
</protein>
<dbReference type="InterPro" id="IPR002477">
    <property type="entry name" value="Peptidoglycan-bd-like"/>
</dbReference>
<gene>
    <name evidence="4" type="ORF">GFN93_09955</name>
</gene>
<dbReference type="InterPro" id="IPR036365">
    <property type="entry name" value="PGBD-like_sf"/>
</dbReference>
<feature type="chain" id="PRO_5026770171" evidence="2">
    <location>
        <begin position="22"/>
        <end position="190"/>
    </location>
</feature>
<accession>A0A6N7LTB5</accession>
<evidence type="ECO:0000256" key="2">
    <source>
        <dbReference type="SAM" id="SignalP"/>
    </source>
</evidence>
<organism evidence="4 5">
    <name type="scientific">Alcanivorax sediminis</name>
    <dbReference type="NCBI Taxonomy" id="2663008"/>
    <lineage>
        <taxon>Bacteria</taxon>
        <taxon>Pseudomonadati</taxon>
        <taxon>Pseudomonadota</taxon>
        <taxon>Gammaproteobacteria</taxon>
        <taxon>Oceanospirillales</taxon>
        <taxon>Alcanivoracaceae</taxon>
        <taxon>Alcanivorax</taxon>
    </lineage>
</organism>
<feature type="signal peptide" evidence="2">
    <location>
        <begin position="1"/>
        <end position="21"/>
    </location>
</feature>
<evidence type="ECO:0000313" key="4">
    <source>
        <dbReference type="EMBL" id="MQX53573.1"/>
    </source>
</evidence>
<feature type="compositionally biased region" description="Low complexity" evidence="1">
    <location>
        <begin position="65"/>
        <end position="78"/>
    </location>
</feature>
<evidence type="ECO:0000256" key="1">
    <source>
        <dbReference type="SAM" id="MobiDB-lite"/>
    </source>
</evidence>
<evidence type="ECO:0000313" key="5">
    <source>
        <dbReference type="Proteomes" id="UP000469421"/>
    </source>
</evidence>
<dbReference type="Pfam" id="PF01471">
    <property type="entry name" value="PG_binding_1"/>
    <property type="match status" value="1"/>
</dbReference>
<sequence>MKRLATLLPGFLALNSQSANGAYNDGARPSDVEDALRDVVIVPLNQGEPLYLAGHRSHSSHSSHRSSSGSSGHSSHSSHSSHRSSGGGGAAPSRSTAPRYNSDPLGQPPAPTYPKEYQRQPSDKLKLDRITLIRRVQLALNLHGYYHGSIDGLMGPQTRAAIQNYRIDKGLKEWGLIDAELLNSLGILAP</sequence>
<comment type="caution">
    <text evidence="4">The sequence shown here is derived from an EMBL/GenBank/DDBJ whole genome shotgun (WGS) entry which is preliminary data.</text>
</comment>
<dbReference type="SUPFAM" id="SSF47090">
    <property type="entry name" value="PGBD-like"/>
    <property type="match status" value="1"/>
</dbReference>
<proteinExistence type="predicted"/>
<keyword evidence="5" id="KW-1185">Reference proteome</keyword>
<dbReference type="Proteomes" id="UP000469421">
    <property type="component" value="Unassembled WGS sequence"/>
</dbReference>
<dbReference type="InterPro" id="IPR036366">
    <property type="entry name" value="PGBDSf"/>
</dbReference>
<dbReference type="Gene3D" id="1.10.101.10">
    <property type="entry name" value="PGBD-like superfamily/PGBD"/>
    <property type="match status" value="1"/>
</dbReference>
<dbReference type="EMBL" id="WIRE01000001">
    <property type="protein sequence ID" value="MQX53573.1"/>
    <property type="molecule type" value="Genomic_DNA"/>
</dbReference>